<dbReference type="AlphaFoldDB" id="A0A0A9C535"/>
<reference evidence="2" key="1">
    <citation type="submission" date="2014-09" db="EMBL/GenBank/DDBJ databases">
        <authorList>
            <person name="Magalhaes I.L.F."/>
            <person name="Oliveira U."/>
            <person name="Santos F.R."/>
            <person name="Vidigal T.H.D.A."/>
            <person name="Brescovit A.D."/>
            <person name="Santos A.J."/>
        </authorList>
    </citation>
    <scope>NUCLEOTIDE SEQUENCE</scope>
    <source>
        <tissue evidence="2">Shoot tissue taken approximately 20 cm above the soil surface</tissue>
    </source>
</reference>
<sequence>MFASRVAPLMPPVAAAVVWLMAVGTAAAGFWTFFLN</sequence>
<evidence type="ECO:0000256" key="1">
    <source>
        <dbReference type="SAM" id="Phobius"/>
    </source>
</evidence>
<proteinExistence type="predicted"/>
<keyword evidence="1" id="KW-1133">Transmembrane helix</keyword>
<dbReference type="EMBL" id="GBRH01227229">
    <property type="protein sequence ID" value="JAD70666.1"/>
    <property type="molecule type" value="Transcribed_RNA"/>
</dbReference>
<reference evidence="2" key="2">
    <citation type="journal article" date="2015" name="Data Brief">
        <title>Shoot transcriptome of the giant reed, Arundo donax.</title>
        <authorList>
            <person name="Barrero R.A."/>
            <person name="Guerrero F.D."/>
            <person name="Moolhuijzen P."/>
            <person name="Goolsby J.A."/>
            <person name="Tidwell J."/>
            <person name="Bellgard S.E."/>
            <person name="Bellgard M.I."/>
        </authorList>
    </citation>
    <scope>NUCLEOTIDE SEQUENCE</scope>
    <source>
        <tissue evidence="2">Shoot tissue taken approximately 20 cm above the soil surface</tissue>
    </source>
</reference>
<accession>A0A0A9C535</accession>
<keyword evidence="1" id="KW-0812">Transmembrane</keyword>
<organism evidence="2">
    <name type="scientific">Arundo donax</name>
    <name type="common">Giant reed</name>
    <name type="synonym">Donax arundinaceus</name>
    <dbReference type="NCBI Taxonomy" id="35708"/>
    <lineage>
        <taxon>Eukaryota</taxon>
        <taxon>Viridiplantae</taxon>
        <taxon>Streptophyta</taxon>
        <taxon>Embryophyta</taxon>
        <taxon>Tracheophyta</taxon>
        <taxon>Spermatophyta</taxon>
        <taxon>Magnoliopsida</taxon>
        <taxon>Liliopsida</taxon>
        <taxon>Poales</taxon>
        <taxon>Poaceae</taxon>
        <taxon>PACMAD clade</taxon>
        <taxon>Arundinoideae</taxon>
        <taxon>Arundineae</taxon>
        <taxon>Arundo</taxon>
    </lineage>
</organism>
<protein>
    <submittedName>
        <fullName evidence="2">Uncharacterized protein</fullName>
    </submittedName>
</protein>
<feature type="transmembrane region" description="Helical" evidence="1">
    <location>
        <begin position="12"/>
        <end position="34"/>
    </location>
</feature>
<name>A0A0A9C535_ARUDO</name>
<evidence type="ECO:0000313" key="2">
    <source>
        <dbReference type="EMBL" id="JAD70666.1"/>
    </source>
</evidence>
<keyword evidence="1" id="KW-0472">Membrane</keyword>